<feature type="transmembrane region" description="Helical" evidence="1">
    <location>
        <begin position="94"/>
        <end position="114"/>
    </location>
</feature>
<evidence type="ECO:0000313" key="3">
    <source>
        <dbReference type="Proteomes" id="UP000823401"/>
    </source>
</evidence>
<dbReference type="EMBL" id="JACCEL010000025">
    <property type="protein sequence ID" value="MBG9979014.1"/>
    <property type="molecule type" value="Genomic_DNA"/>
</dbReference>
<dbReference type="RefSeq" id="WP_197105059.1">
    <property type="nucleotide sequence ID" value="NZ_JACCEL010000025.1"/>
</dbReference>
<accession>A0ABS0LLA3</accession>
<sequence>MMLHFAFAKQGFHIDEIYSYGLSNSYYNPFPTAVNEWTPSTYYQNYLMPNHATAFEYGSVMSNQVNDVHPPLYYLLFHTIASFWQGGFSPMVGLTLNLGAHIATVIVLFFLIYYLTKNFYLSIFSGLFWGLSIGGLSSMLFIRMYHLMGFFVISLLYLLLRYSRSNKSHTTILLIPIFIATLLGALTHYYFYLYAFFIVVVACIGLLLIKEFKKAFLLGLIEAGAIGVAWAIFPAVFSHIFASNRGVEVLNNANNANFTENLKLYLSFVQEDLLADVSLPIFIGVLIGCVILLFVQSKTLLNRVTFLQIVMIMLPMGLYIFLVQDLSHYHTARYIYPIYSVVAVSVVLVIYFALRAILSKPWSTVMTILGLSFIVLLGFKRETVYFQYLDQGTLTQNILENPTDSAIVFSASRWQIAEYSPQLALHDDVYPMILESTDASDMPVMEAHDLDEPLTVYTNNPQLNQEDLIQSVLEKYQLTDYKVLHQTNDLIVYYFE</sequence>
<evidence type="ECO:0000313" key="2">
    <source>
        <dbReference type="EMBL" id="MBG9979014.1"/>
    </source>
</evidence>
<protein>
    <recommendedName>
        <fullName evidence="4">Glycosyltransferase RgtA/B/C/D-like domain-containing protein</fullName>
    </recommendedName>
</protein>
<dbReference type="Proteomes" id="UP000823401">
    <property type="component" value="Unassembled WGS sequence"/>
</dbReference>
<feature type="transmembrane region" description="Helical" evidence="1">
    <location>
        <begin position="142"/>
        <end position="160"/>
    </location>
</feature>
<feature type="transmembrane region" description="Helical" evidence="1">
    <location>
        <begin position="273"/>
        <end position="295"/>
    </location>
</feature>
<keyword evidence="1" id="KW-1133">Transmembrane helix</keyword>
<feature type="transmembrane region" description="Helical" evidence="1">
    <location>
        <begin position="191"/>
        <end position="209"/>
    </location>
</feature>
<feature type="transmembrane region" description="Helical" evidence="1">
    <location>
        <begin position="167"/>
        <end position="185"/>
    </location>
</feature>
<gene>
    <name evidence="2" type="ORF">HYQ42_09465</name>
</gene>
<name>A0ABS0LLA3_9LACT</name>
<reference evidence="2 3" key="1">
    <citation type="submission" date="2020-07" db="EMBL/GenBank/DDBJ databases">
        <title>Facklamia lactis sp. nov., isolated from raw milk.</title>
        <authorList>
            <person name="Doll E.V."/>
            <person name="Huptas C."/>
            <person name="Staib L."/>
            <person name="Wenning M."/>
            <person name="Scherer S."/>
        </authorList>
    </citation>
    <scope>NUCLEOTIDE SEQUENCE [LARGE SCALE GENOMIC DNA]</scope>
    <source>
        <strain evidence="2 3">DSM 104272</strain>
    </source>
</reference>
<evidence type="ECO:0000256" key="1">
    <source>
        <dbReference type="SAM" id="Phobius"/>
    </source>
</evidence>
<proteinExistence type="predicted"/>
<feature type="transmembrane region" description="Helical" evidence="1">
    <location>
        <begin position="119"/>
        <end position="136"/>
    </location>
</feature>
<feature type="transmembrane region" description="Helical" evidence="1">
    <location>
        <begin position="216"/>
        <end position="242"/>
    </location>
</feature>
<organism evidence="2 3">
    <name type="scientific">Ruoffia tabacinasalis</name>
    <dbReference type="NCBI Taxonomy" id="87458"/>
    <lineage>
        <taxon>Bacteria</taxon>
        <taxon>Bacillati</taxon>
        <taxon>Bacillota</taxon>
        <taxon>Bacilli</taxon>
        <taxon>Lactobacillales</taxon>
        <taxon>Aerococcaceae</taxon>
        <taxon>Ruoffia</taxon>
    </lineage>
</organism>
<feature type="transmembrane region" description="Helical" evidence="1">
    <location>
        <begin position="304"/>
        <end position="322"/>
    </location>
</feature>
<evidence type="ECO:0008006" key="4">
    <source>
        <dbReference type="Google" id="ProtNLM"/>
    </source>
</evidence>
<keyword evidence="1" id="KW-0812">Transmembrane</keyword>
<keyword evidence="1" id="KW-0472">Membrane</keyword>
<feature type="transmembrane region" description="Helical" evidence="1">
    <location>
        <begin position="361"/>
        <end position="379"/>
    </location>
</feature>
<comment type="caution">
    <text evidence="2">The sequence shown here is derived from an EMBL/GenBank/DDBJ whole genome shotgun (WGS) entry which is preliminary data.</text>
</comment>
<feature type="transmembrane region" description="Helical" evidence="1">
    <location>
        <begin position="334"/>
        <end position="354"/>
    </location>
</feature>
<keyword evidence="3" id="KW-1185">Reference proteome</keyword>